<dbReference type="InterPro" id="IPR008969">
    <property type="entry name" value="CarboxyPept-like_regulatory"/>
</dbReference>
<dbReference type="InterPro" id="IPR023996">
    <property type="entry name" value="TonB-dep_OMP_SusC/RagA"/>
</dbReference>
<dbReference type="NCBIfam" id="TIGR04057">
    <property type="entry name" value="SusC_RagA_signa"/>
    <property type="match status" value="1"/>
</dbReference>
<dbReference type="FunFam" id="2.170.130.10:FF:000003">
    <property type="entry name" value="SusC/RagA family TonB-linked outer membrane protein"/>
    <property type="match status" value="1"/>
</dbReference>
<keyword evidence="1" id="KW-1134">Transmembrane beta strand</keyword>
<organism evidence="4 5">
    <name type="scientific">Coprobacter secundus subsp. similis</name>
    <dbReference type="NCBI Taxonomy" id="2751153"/>
    <lineage>
        <taxon>Bacteria</taxon>
        <taxon>Pseudomonadati</taxon>
        <taxon>Bacteroidota</taxon>
        <taxon>Bacteroidia</taxon>
        <taxon>Bacteroidales</taxon>
        <taxon>Barnesiellaceae</taxon>
        <taxon>Coprobacter</taxon>
    </lineage>
</organism>
<protein>
    <submittedName>
        <fullName evidence="4">SusC/RagA family TonB-linked outer membrane protein</fullName>
    </submittedName>
</protein>
<keyword evidence="1" id="KW-0813">Transport</keyword>
<dbReference type="InterPro" id="IPR037066">
    <property type="entry name" value="Plug_dom_sf"/>
</dbReference>
<feature type="domain" description="TonB-dependent receptor plug" evidence="3">
    <location>
        <begin position="125"/>
        <end position="231"/>
    </location>
</feature>
<dbReference type="InterPro" id="IPR023997">
    <property type="entry name" value="TonB-dep_OMP_SusC/RagA_CS"/>
</dbReference>
<evidence type="ECO:0000313" key="4">
    <source>
        <dbReference type="EMBL" id="BCI61850.1"/>
    </source>
</evidence>
<dbReference type="InterPro" id="IPR039426">
    <property type="entry name" value="TonB-dep_rcpt-like"/>
</dbReference>
<feature type="transmembrane region" description="Helical" evidence="2">
    <location>
        <begin position="12"/>
        <end position="32"/>
    </location>
</feature>
<evidence type="ECO:0000256" key="1">
    <source>
        <dbReference type="PROSITE-ProRule" id="PRU01360"/>
    </source>
</evidence>
<dbReference type="GO" id="GO:0009279">
    <property type="term" value="C:cell outer membrane"/>
    <property type="evidence" value="ECO:0007669"/>
    <property type="project" value="UniProtKB-SubCell"/>
</dbReference>
<gene>
    <name evidence="4" type="ORF">Cop2CBH44_02030</name>
</gene>
<dbReference type="PROSITE" id="PS52016">
    <property type="entry name" value="TONB_DEPENDENT_REC_3"/>
    <property type="match status" value="1"/>
</dbReference>
<dbReference type="Proteomes" id="UP000594042">
    <property type="component" value="Chromosome"/>
</dbReference>
<comment type="subcellular location">
    <subcellularLocation>
        <location evidence="1">Cell outer membrane</location>
        <topology evidence="1">Multi-pass membrane protein</topology>
    </subcellularLocation>
</comment>
<evidence type="ECO:0000313" key="5">
    <source>
        <dbReference type="Proteomes" id="UP000594042"/>
    </source>
</evidence>
<dbReference type="Pfam" id="PF13715">
    <property type="entry name" value="CarbopepD_reg_2"/>
    <property type="match status" value="1"/>
</dbReference>
<keyword evidence="5" id="KW-1185">Reference proteome</keyword>
<reference evidence="5" key="1">
    <citation type="submission" date="2020-07" db="EMBL/GenBank/DDBJ databases">
        <title>Complete genome sequencing of Coprobacter sp. strain 2CBH44.</title>
        <authorList>
            <person name="Sakamoto M."/>
            <person name="Murakami T."/>
            <person name="Mori H."/>
        </authorList>
    </citation>
    <scope>NUCLEOTIDE SEQUENCE [LARGE SCALE GENOMIC DNA]</scope>
    <source>
        <strain evidence="5">2CBH44</strain>
    </source>
</reference>
<keyword evidence="1 2" id="KW-0472">Membrane</keyword>
<name>A0A7G1HQV1_9BACT</name>
<keyword evidence="1" id="KW-0998">Cell outer membrane</keyword>
<dbReference type="AlphaFoldDB" id="A0A7G1HQV1"/>
<dbReference type="EMBL" id="AP023322">
    <property type="protein sequence ID" value="BCI61850.1"/>
    <property type="molecule type" value="Genomic_DNA"/>
</dbReference>
<dbReference type="Gene3D" id="2.170.130.10">
    <property type="entry name" value="TonB-dependent receptor, plug domain"/>
    <property type="match status" value="1"/>
</dbReference>
<keyword evidence="2" id="KW-1133">Transmembrane helix</keyword>
<comment type="similarity">
    <text evidence="1">Belongs to the TonB-dependent receptor family.</text>
</comment>
<accession>A0A7G1HQV1</accession>
<dbReference type="KEGG" id="copr:Cop2CBH44_02030"/>
<sequence>MSLNKFQIPMKNLCRFFLLMGLILFAPVMIYAEIKNVKGIVVDESGESLIGATVKEKGTANVTVTNFEGVFNLKLTTPKPVLEITYMGYETATYPVKTSQVKVVMKVAEKLLDETVVVAYGTQRKVTVTGSVASIGADDIKKSSAPNITAAIAGRLPGLTTIQTNGAPGKDEVTMFLRGAATYNDKKPLILVDGIPRESIREIDANEVQSITVLKDASSTAVFGVRGANGVILVTTRRGEKGKVSVRPSLSYSMQTFARKSTRRNSWDYVRLLNEARKNEGAAPEFDGKDVAKFDAWRDGSGPSDPVDRYWYPNTDWQSIYFKDYASMVKANVDISGGSDRLQYFVNAGYVYQGGMYNTEPKSQLGYDPQAKMNRYNFRSNIDYSFSKWIKASFDLSSFIEKVNGTNGVESAVWGDAITARPTSPGPLTVAGFKVRENGTDSEGNVLVHDVRPGQVVHDPVQTLESGYGNMNRSGYNLQTRSGVNAIASLNVDLGFITKGLSLKGLASFESRSNNVTTALKGFVTYKYERKPAGLDQPIYTFDGDNEEDDPLSLHRSTTSNYFLNMQMQLNYNRTFNSRHYVTGMVLFQRDLREVASGDIPYNMVGLSARGTYAFDSRYLAEVNIGYNGTEQFAPSNRFGFFPAFSLGWVISNESFMDNLRNNGIISNLKLRASVGKVGNDGLGSTRFLYLDNIDLQYHTSHIPSLGNGGKIYERMVGNKNIHWEVAWKQNYAVDLTLFDDLDLTFDYFIEDRSDILIERNTVPAISGLTSSQLPRVNMGEIKNKGYEITLDYNTDITRDLNINFGGNFSYARNKVISADEAVLSSDYAYRYRETGFSLGQNWGYIIDHTVDPEHGKDGSGFFNSKEDVINSGLTYETGGGIPQPGDFIYKDLNGDHIINEKDMAPIKYSSLVPRISYGFHIGASYKGFDFSVMFQGVGQYSKYYSGRGIFEEEGSKYYLDICDNRWNEERYANGEKITHPRLANSGSVSHIQNSYYIMDAAYMRLKNAEIGYTFPARLTRKAKMNHVRIYISGDNLCTWTALPTKAFDPEQASVVDYPLMRTFNCGINIQF</sequence>
<keyword evidence="1 2" id="KW-0812">Transmembrane</keyword>
<evidence type="ECO:0000256" key="2">
    <source>
        <dbReference type="SAM" id="Phobius"/>
    </source>
</evidence>
<dbReference type="Pfam" id="PF07715">
    <property type="entry name" value="Plug"/>
    <property type="match status" value="1"/>
</dbReference>
<proteinExistence type="inferred from homology"/>
<dbReference type="InterPro" id="IPR012910">
    <property type="entry name" value="Plug_dom"/>
</dbReference>
<dbReference type="SUPFAM" id="SSF56935">
    <property type="entry name" value="Porins"/>
    <property type="match status" value="1"/>
</dbReference>
<evidence type="ECO:0000259" key="3">
    <source>
        <dbReference type="Pfam" id="PF07715"/>
    </source>
</evidence>
<dbReference type="SUPFAM" id="SSF49464">
    <property type="entry name" value="Carboxypeptidase regulatory domain-like"/>
    <property type="match status" value="1"/>
</dbReference>
<dbReference type="Gene3D" id="2.60.40.1120">
    <property type="entry name" value="Carboxypeptidase-like, regulatory domain"/>
    <property type="match status" value="1"/>
</dbReference>
<dbReference type="NCBIfam" id="TIGR04056">
    <property type="entry name" value="OMP_RagA_SusC"/>
    <property type="match status" value="1"/>
</dbReference>